<evidence type="ECO:0000256" key="5">
    <source>
        <dbReference type="ARBA" id="ARBA00023014"/>
    </source>
</evidence>
<reference evidence="11" key="2">
    <citation type="submission" date="2020-09" db="EMBL/GenBank/DDBJ databases">
        <authorList>
            <person name="Sun Q."/>
            <person name="Ohkuma M."/>
        </authorList>
    </citation>
    <scope>NUCLEOTIDE SEQUENCE</scope>
    <source>
        <strain evidence="11">JCM 14359</strain>
    </source>
</reference>
<keyword evidence="8" id="KW-0378">Hydrolase</keyword>
<evidence type="ECO:0000256" key="2">
    <source>
        <dbReference type="ARBA" id="ARBA00022741"/>
    </source>
</evidence>
<keyword evidence="5 8" id="KW-0411">Iron-sulfur</keyword>
<dbReference type="CDD" id="cd02037">
    <property type="entry name" value="Mrp_NBP35"/>
    <property type="match status" value="1"/>
</dbReference>
<dbReference type="GO" id="GO:0140663">
    <property type="term" value="F:ATP-dependent FeS chaperone activity"/>
    <property type="evidence" value="ECO:0007669"/>
    <property type="project" value="InterPro"/>
</dbReference>
<evidence type="ECO:0000256" key="4">
    <source>
        <dbReference type="ARBA" id="ARBA00023004"/>
    </source>
</evidence>
<dbReference type="HAMAP" id="MF_02040">
    <property type="entry name" value="Mrp_NBP35"/>
    <property type="match status" value="1"/>
</dbReference>
<dbReference type="Pfam" id="PF01883">
    <property type="entry name" value="FeS_assembly_P"/>
    <property type="match status" value="1"/>
</dbReference>
<keyword evidence="12" id="KW-1185">Reference proteome</keyword>
<reference evidence="11" key="1">
    <citation type="journal article" date="2014" name="Int. J. Syst. Evol. Microbiol.">
        <title>Complete genome sequence of Corynebacterium casei LMG S-19264T (=DSM 44701T), isolated from a smear-ripened cheese.</title>
        <authorList>
            <consortium name="US DOE Joint Genome Institute (JGI-PGF)"/>
            <person name="Walter F."/>
            <person name="Albersmeier A."/>
            <person name="Kalinowski J."/>
            <person name="Ruckert C."/>
        </authorList>
    </citation>
    <scope>NUCLEOTIDE SEQUENCE</scope>
    <source>
        <strain evidence="11">JCM 14359</strain>
    </source>
</reference>
<dbReference type="GO" id="GO:0016887">
    <property type="term" value="F:ATP hydrolysis activity"/>
    <property type="evidence" value="ECO:0007669"/>
    <property type="project" value="UniProtKB-UniRule"/>
</dbReference>
<dbReference type="GO" id="GO:0005524">
    <property type="term" value="F:ATP binding"/>
    <property type="evidence" value="ECO:0007669"/>
    <property type="project" value="UniProtKB-UniRule"/>
</dbReference>
<dbReference type="Pfam" id="PF10609">
    <property type="entry name" value="ParA"/>
    <property type="match status" value="1"/>
</dbReference>
<comment type="similarity">
    <text evidence="8">Belongs to the Mrp/NBP35 ATP-binding proteins family.</text>
</comment>
<evidence type="ECO:0000313" key="11">
    <source>
        <dbReference type="EMBL" id="GGI97888.1"/>
    </source>
</evidence>
<name>A0A830EMC0_9EURY</name>
<dbReference type="SUPFAM" id="SSF52540">
    <property type="entry name" value="P-loop containing nucleoside triphosphate hydrolases"/>
    <property type="match status" value="1"/>
</dbReference>
<dbReference type="GO" id="GO:0051539">
    <property type="term" value="F:4 iron, 4 sulfur cluster binding"/>
    <property type="evidence" value="ECO:0007669"/>
    <property type="project" value="TreeGrafter"/>
</dbReference>
<dbReference type="Gene3D" id="3.30.300.130">
    <property type="entry name" value="Fe-S cluster assembly (FSCA)"/>
    <property type="match status" value="1"/>
</dbReference>
<gene>
    <name evidence="11" type="ORF">GCM10008995_04730</name>
</gene>
<evidence type="ECO:0000256" key="1">
    <source>
        <dbReference type="ARBA" id="ARBA00022723"/>
    </source>
</evidence>
<comment type="function">
    <text evidence="6 8">Binds and transfers iron-sulfur (Fe-S) clusters to target apoproteins. Can hydrolyze ATP.</text>
</comment>
<keyword evidence="3 8" id="KW-0067">ATP-binding</keyword>
<keyword evidence="1 8" id="KW-0479">Metal-binding</keyword>
<feature type="domain" description="MIP18 family-like" evidence="10">
    <location>
        <begin position="3"/>
        <end position="80"/>
    </location>
</feature>
<evidence type="ECO:0000256" key="3">
    <source>
        <dbReference type="ARBA" id="ARBA00022840"/>
    </source>
</evidence>
<proteinExistence type="inferred from homology"/>
<dbReference type="RefSeq" id="WP_188785789.1">
    <property type="nucleotide sequence ID" value="NZ_BMOC01000002.1"/>
</dbReference>
<evidence type="ECO:0000313" key="12">
    <source>
        <dbReference type="Proteomes" id="UP000653099"/>
    </source>
</evidence>
<dbReference type="Gene3D" id="3.40.50.300">
    <property type="entry name" value="P-loop containing nucleotide triphosphate hydrolases"/>
    <property type="match status" value="1"/>
</dbReference>
<dbReference type="PANTHER" id="PTHR42961:SF2">
    <property type="entry name" value="IRON-SULFUR PROTEIN NUBPL"/>
    <property type="match status" value="1"/>
</dbReference>
<dbReference type="EMBL" id="BMOC01000002">
    <property type="protein sequence ID" value="GGI97888.1"/>
    <property type="molecule type" value="Genomic_DNA"/>
</dbReference>
<evidence type="ECO:0000256" key="9">
    <source>
        <dbReference type="SAM" id="MobiDB-lite"/>
    </source>
</evidence>
<dbReference type="InterPro" id="IPR033756">
    <property type="entry name" value="YlxH/NBP35"/>
</dbReference>
<feature type="region of interest" description="Disordered" evidence="9">
    <location>
        <begin position="1"/>
        <end position="29"/>
    </location>
</feature>
<feature type="binding site" evidence="8">
    <location>
        <begin position="111"/>
        <end position="118"/>
    </location>
    <ligand>
        <name>ATP</name>
        <dbReference type="ChEBI" id="CHEBI:30616"/>
    </ligand>
</feature>
<dbReference type="InterPro" id="IPR044304">
    <property type="entry name" value="NUBPL-like"/>
</dbReference>
<comment type="subunit">
    <text evidence="8">Homodimer.</text>
</comment>
<dbReference type="OrthoDB" id="8297at2157"/>
<dbReference type="InterPro" id="IPR019591">
    <property type="entry name" value="Mrp/NBP35_ATP-bd"/>
</dbReference>
<dbReference type="InterPro" id="IPR002744">
    <property type="entry name" value="MIP18-like"/>
</dbReference>
<evidence type="ECO:0000256" key="8">
    <source>
        <dbReference type="HAMAP-Rule" id="MF_02040"/>
    </source>
</evidence>
<dbReference type="GO" id="GO:0046872">
    <property type="term" value="F:metal ion binding"/>
    <property type="evidence" value="ECO:0007669"/>
    <property type="project" value="UniProtKB-KW"/>
</dbReference>
<evidence type="ECO:0000259" key="10">
    <source>
        <dbReference type="Pfam" id="PF01883"/>
    </source>
</evidence>
<dbReference type="FunFam" id="3.40.50.300:FF:001119">
    <property type="entry name" value="Iron-sulfur cluster carrier protein"/>
    <property type="match status" value="1"/>
</dbReference>
<dbReference type="PANTHER" id="PTHR42961">
    <property type="entry name" value="IRON-SULFUR PROTEIN NUBPL"/>
    <property type="match status" value="1"/>
</dbReference>
<dbReference type="InterPro" id="IPR027417">
    <property type="entry name" value="P-loop_NTPase"/>
</dbReference>
<evidence type="ECO:0000256" key="6">
    <source>
        <dbReference type="ARBA" id="ARBA00058094"/>
    </source>
</evidence>
<dbReference type="SUPFAM" id="SSF117916">
    <property type="entry name" value="Fe-S cluster assembly (FSCA) domain-like"/>
    <property type="match status" value="1"/>
</dbReference>
<protein>
    <recommendedName>
        <fullName evidence="7 8">Iron-sulfur cluster carrier protein</fullName>
    </recommendedName>
</protein>
<keyword evidence="2 8" id="KW-0547">Nucleotide-binding</keyword>
<keyword evidence="4 8" id="KW-0408">Iron</keyword>
<dbReference type="PROSITE" id="PS01215">
    <property type="entry name" value="MRP"/>
    <property type="match status" value="1"/>
</dbReference>
<sequence>MNEDAVRERLRSVADPDLGDDREAQSGSESDIVSLGLVNAIDVDDDAGVIRISLALGAPYSPAETEIGSQVRDALADTGSDVELSAQIAPTVDPEEDVLPGVENVIAVASGKGGVGKSTVAVNLAAGLSKLGARVGLFDADVYGPNVPRMVAADEAPKTTGDQTIVPPEKYGVKLMSMAFLVGEDDPVIWRGPMVHQLLTQLVEDVQWGDLDYLVLDLPPGTGDTQLTVLQTLPLTGAVIVTTPQKVAIDDARKGLEMFGKHDTTVLGIVENMSSFRCPDCESTHDIFGTGGGEAFAANNDLPFLGSLPLDPSVRTGGDGGRPVVLDDGDTGDAFRVMAENTADMVGAVRRRDAATRR</sequence>
<feature type="compositionally biased region" description="Basic and acidic residues" evidence="9">
    <location>
        <begin position="1"/>
        <end position="24"/>
    </location>
</feature>
<dbReference type="InterPro" id="IPR034904">
    <property type="entry name" value="FSCA_dom_sf"/>
</dbReference>
<evidence type="ECO:0000256" key="7">
    <source>
        <dbReference type="ARBA" id="ARBA00074706"/>
    </source>
</evidence>
<dbReference type="Proteomes" id="UP000653099">
    <property type="component" value="Unassembled WGS sequence"/>
</dbReference>
<comment type="caution">
    <text evidence="11">The sequence shown here is derived from an EMBL/GenBank/DDBJ whole genome shotgun (WGS) entry which is preliminary data.</text>
</comment>
<dbReference type="GO" id="GO:0016226">
    <property type="term" value="P:iron-sulfur cluster assembly"/>
    <property type="evidence" value="ECO:0007669"/>
    <property type="project" value="InterPro"/>
</dbReference>
<organism evidence="11 12">
    <name type="scientific">Halobellus salinus</name>
    <dbReference type="NCBI Taxonomy" id="931585"/>
    <lineage>
        <taxon>Archaea</taxon>
        <taxon>Methanobacteriati</taxon>
        <taxon>Methanobacteriota</taxon>
        <taxon>Stenosarchaea group</taxon>
        <taxon>Halobacteria</taxon>
        <taxon>Halobacteriales</taxon>
        <taxon>Haloferacaceae</taxon>
        <taxon>Halobellus</taxon>
    </lineage>
</organism>
<accession>A0A830EMC0</accession>
<dbReference type="AlphaFoldDB" id="A0A830EMC0"/>
<dbReference type="InterPro" id="IPR000808">
    <property type="entry name" value="Mrp-like_CS"/>
</dbReference>